<dbReference type="InterPro" id="IPR016162">
    <property type="entry name" value="Ald_DH_N"/>
</dbReference>
<dbReference type="AlphaFoldDB" id="A0AAW1PL02"/>
<dbReference type="PROSITE" id="PS00678">
    <property type="entry name" value="WD_REPEATS_1"/>
    <property type="match status" value="1"/>
</dbReference>
<dbReference type="PROSITE" id="PS50294">
    <property type="entry name" value="WD_REPEATS_REGION"/>
    <property type="match status" value="1"/>
</dbReference>
<comment type="similarity">
    <text evidence="1">Belongs to the aldehyde dehydrogenase family.</text>
</comment>
<dbReference type="CDD" id="cd07085">
    <property type="entry name" value="ALDH_F6_MMSDH"/>
    <property type="match status" value="1"/>
</dbReference>
<accession>A0AAW1PL02</accession>
<dbReference type="InterPro" id="IPR036322">
    <property type="entry name" value="WD40_repeat_dom_sf"/>
</dbReference>
<sequence length="894" mass="94486">MSDTSETPEPLSYELQREERIKRNRAVMQSLGLGPGATGSAEAAVKASSTACAPQDSAVLAYVCGRGALAPSAGGILASHSQGMCTQLPGSLTDDQLLQSYSLDTCTGLLAAGGKNGRVAVFAVQEGVLGEDCRPLLSGRLHRSWVSDVSLLPCASNLAPHEAPGLFTASNDGSVALWDLNRTSGGQPVRIADAGIHPGGIFSMHVLDADVVTSGKDGAVALTRLRPDGTLQLDQQHADLHAGVAKCARWRDSATVASCGNDRCIKLLDARTAELQASQTIAEAHSAAVNRLQWHPGQAHLLLSAANDSEMHLWDLRAATKPLHTMSGHIQGRCSKIYQPVFIWGGAAIATGGQGLHSLSVFDTDTGRLLSQEGMDGDLAAAHTPEAVQATPPNVKLLINGEFRESQASQWVDVTNPATQEVISRIPETTAAEFDEAIQSAADAFLSWKRTPVSTRARVMFKLQQLIRENMDDLAYNVSIEQGKTLADGKGDVFRGQEVVEFACNIASEMKGEFVEHVSTGMDTYSLRQPLGVCAGICPFNFPAMVPLWMYPLAVAAGNTFVLKPSEKDPGASMLLAELTMEAGLPRGVLNIVHGTNDTVNRICDHPDIKAVSFVGSTPAGRHVYERAARNGKRVQANAGAKNHAVILPDAHPEATTAALTGASMGAAGQRCMAISAAVFVGGMGQWETSLREHAQRLKLGPGTQAGVDVGPLISPESKARVERLIASAEQQGAKILLDGRSPSVPGYEAGNFVGPTIIAGVKPHMDCYTEEIFGPVLVCLEAETLDEAIAIVNSNPNGNGTALFTKSGPAARHFQSEVQVGMVGINVPIPVPLPFFSFTGWRGSFFGDLHMYGKAGVDFFTQPKTVTANWRDQDDSPGKRAPGLEGVGSSTPK</sequence>
<dbReference type="PROSITE" id="PS50082">
    <property type="entry name" value="WD_REPEATS_2"/>
    <property type="match status" value="2"/>
</dbReference>
<reference evidence="10 11" key="1">
    <citation type="journal article" date="2024" name="Nat. Commun.">
        <title>Phylogenomics reveals the evolutionary origins of lichenization in chlorophyte algae.</title>
        <authorList>
            <person name="Puginier C."/>
            <person name="Libourel C."/>
            <person name="Otte J."/>
            <person name="Skaloud P."/>
            <person name="Haon M."/>
            <person name="Grisel S."/>
            <person name="Petersen M."/>
            <person name="Berrin J.G."/>
            <person name="Delaux P.M."/>
            <person name="Dal Grande F."/>
            <person name="Keller J."/>
        </authorList>
    </citation>
    <scope>NUCLEOTIDE SEQUENCE [LARGE SCALE GENOMIC DNA]</scope>
    <source>
        <strain evidence="10 11">SAG 2036</strain>
    </source>
</reference>
<gene>
    <name evidence="10" type="ORF">WJX73_002021</name>
</gene>
<evidence type="ECO:0000256" key="1">
    <source>
        <dbReference type="ARBA" id="ARBA00009986"/>
    </source>
</evidence>
<dbReference type="GO" id="GO:0006574">
    <property type="term" value="P:L-valine catabolic process"/>
    <property type="evidence" value="ECO:0007669"/>
    <property type="project" value="TreeGrafter"/>
</dbReference>
<dbReference type="EC" id="1.2.1.27" evidence="2"/>
<dbReference type="InterPro" id="IPR019775">
    <property type="entry name" value="WD40_repeat_CS"/>
</dbReference>
<proteinExistence type="inferred from homology"/>
<dbReference type="InterPro" id="IPR016163">
    <property type="entry name" value="Ald_DH_C"/>
</dbReference>
<dbReference type="Gene3D" id="3.40.309.10">
    <property type="entry name" value="Aldehyde Dehydrogenase, Chain A, domain 2"/>
    <property type="match status" value="1"/>
</dbReference>
<evidence type="ECO:0000256" key="6">
    <source>
        <dbReference type="ARBA" id="ARBA00023027"/>
    </source>
</evidence>
<dbReference type="SMART" id="SM00320">
    <property type="entry name" value="WD40"/>
    <property type="match status" value="3"/>
</dbReference>
<dbReference type="Gene3D" id="3.40.605.10">
    <property type="entry name" value="Aldehyde Dehydrogenase, Chain A, domain 1"/>
    <property type="match status" value="1"/>
</dbReference>
<evidence type="ECO:0000313" key="11">
    <source>
        <dbReference type="Proteomes" id="UP001465755"/>
    </source>
</evidence>
<dbReference type="FunFam" id="3.40.605.10:FF:000003">
    <property type="entry name" value="Methylmalonate-semialdehyde dehydrogenase [acylating]"/>
    <property type="match status" value="1"/>
</dbReference>
<dbReference type="Gene3D" id="2.130.10.10">
    <property type="entry name" value="YVTN repeat-like/Quinoprotein amine dehydrogenase"/>
    <property type="match status" value="2"/>
</dbReference>
<dbReference type="GO" id="GO:0006210">
    <property type="term" value="P:thymine catabolic process"/>
    <property type="evidence" value="ECO:0007669"/>
    <property type="project" value="TreeGrafter"/>
</dbReference>
<dbReference type="SUPFAM" id="SSF53720">
    <property type="entry name" value="ALDH-like"/>
    <property type="match status" value="1"/>
</dbReference>
<feature type="region of interest" description="Disordered" evidence="8">
    <location>
        <begin position="869"/>
        <end position="894"/>
    </location>
</feature>
<evidence type="ECO:0000256" key="5">
    <source>
        <dbReference type="ARBA" id="ARBA00023002"/>
    </source>
</evidence>
<dbReference type="NCBIfam" id="TIGR01722">
    <property type="entry name" value="MMSDH"/>
    <property type="match status" value="1"/>
</dbReference>
<dbReference type="GO" id="GO:0005739">
    <property type="term" value="C:mitochondrion"/>
    <property type="evidence" value="ECO:0007669"/>
    <property type="project" value="TreeGrafter"/>
</dbReference>
<dbReference type="Pfam" id="PF00400">
    <property type="entry name" value="WD40"/>
    <property type="match status" value="1"/>
</dbReference>
<keyword evidence="4" id="KW-0677">Repeat</keyword>
<dbReference type="EMBL" id="JALJOQ010000021">
    <property type="protein sequence ID" value="KAK9809293.1"/>
    <property type="molecule type" value="Genomic_DNA"/>
</dbReference>
<evidence type="ECO:0000256" key="8">
    <source>
        <dbReference type="SAM" id="MobiDB-lite"/>
    </source>
</evidence>
<dbReference type="InterPro" id="IPR016161">
    <property type="entry name" value="Ald_DH/histidinol_DH"/>
</dbReference>
<protein>
    <recommendedName>
        <fullName evidence="2">methylmalonate-semialdehyde dehydrogenase (CoA acylating)</fullName>
        <ecNumber evidence="2">1.2.1.27</ecNumber>
    </recommendedName>
</protein>
<dbReference type="PANTHER" id="PTHR43866:SF3">
    <property type="entry name" value="METHYLMALONATE-SEMIALDEHYDE DEHYDROGENASE [ACYLATING], MITOCHONDRIAL"/>
    <property type="match status" value="1"/>
</dbReference>
<dbReference type="PANTHER" id="PTHR43866">
    <property type="entry name" value="MALONATE-SEMIALDEHYDE DEHYDROGENASE"/>
    <property type="match status" value="1"/>
</dbReference>
<feature type="repeat" description="WD" evidence="7">
    <location>
        <begin position="282"/>
        <end position="317"/>
    </location>
</feature>
<keyword evidence="5" id="KW-0560">Oxidoreductase</keyword>
<dbReference type="FunFam" id="3.40.309.10:FF:000002">
    <property type="entry name" value="Methylmalonate-semialdehyde dehydrogenase (Acylating)"/>
    <property type="match status" value="1"/>
</dbReference>
<evidence type="ECO:0000259" key="9">
    <source>
        <dbReference type="Pfam" id="PF00171"/>
    </source>
</evidence>
<keyword evidence="3 7" id="KW-0853">WD repeat</keyword>
<comment type="caution">
    <text evidence="10">The sequence shown here is derived from an EMBL/GenBank/DDBJ whole genome shotgun (WGS) entry which is preliminary data.</text>
</comment>
<evidence type="ECO:0000256" key="3">
    <source>
        <dbReference type="ARBA" id="ARBA00022574"/>
    </source>
</evidence>
<dbReference type="GO" id="GO:0004491">
    <property type="term" value="F:methylmalonate-semialdehyde dehydrogenase (acylating, NAD) activity"/>
    <property type="evidence" value="ECO:0007669"/>
    <property type="project" value="UniProtKB-EC"/>
</dbReference>
<dbReference type="Pfam" id="PF00171">
    <property type="entry name" value="Aldedh"/>
    <property type="match status" value="1"/>
</dbReference>
<evidence type="ECO:0000313" key="10">
    <source>
        <dbReference type="EMBL" id="KAK9809293.1"/>
    </source>
</evidence>
<evidence type="ECO:0000256" key="4">
    <source>
        <dbReference type="ARBA" id="ARBA00022737"/>
    </source>
</evidence>
<feature type="domain" description="Aldehyde dehydrogenase" evidence="9">
    <location>
        <begin position="404"/>
        <end position="867"/>
    </location>
</feature>
<dbReference type="Proteomes" id="UP001465755">
    <property type="component" value="Unassembled WGS sequence"/>
</dbReference>
<evidence type="ECO:0000256" key="7">
    <source>
        <dbReference type="PROSITE-ProRule" id="PRU00221"/>
    </source>
</evidence>
<dbReference type="InterPro" id="IPR015590">
    <property type="entry name" value="Aldehyde_DH_dom"/>
</dbReference>
<dbReference type="SUPFAM" id="SSF50978">
    <property type="entry name" value="WD40 repeat-like"/>
    <property type="match status" value="1"/>
</dbReference>
<evidence type="ECO:0000256" key="2">
    <source>
        <dbReference type="ARBA" id="ARBA00013048"/>
    </source>
</evidence>
<dbReference type="InterPro" id="IPR015943">
    <property type="entry name" value="WD40/YVTN_repeat-like_dom_sf"/>
</dbReference>
<organism evidence="10 11">
    <name type="scientific">Symbiochloris irregularis</name>
    <dbReference type="NCBI Taxonomy" id="706552"/>
    <lineage>
        <taxon>Eukaryota</taxon>
        <taxon>Viridiplantae</taxon>
        <taxon>Chlorophyta</taxon>
        <taxon>core chlorophytes</taxon>
        <taxon>Trebouxiophyceae</taxon>
        <taxon>Trebouxiales</taxon>
        <taxon>Trebouxiaceae</taxon>
        <taxon>Symbiochloris</taxon>
    </lineage>
</organism>
<feature type="repeat" description="WD" evidence="7">
    <location>
        <begin position="166"/>
        <end position="181"/>
    </location>
</feature>
<keyword evidence="6" id="KW-0520">NAD</keyword>
<keyword evidence="11" id="KW-1185">Reference proteome</keyword>
<name>A0AAW1PL02_9CHLO</name>
<dbReference type="InterPro" id="IPR010061">
    <property type="entry name" value="MeMal-semiAld_DH"/>
</dbReference>
<dbReference type="InterPro" id="IPR001680">
    <property type="entry name" value="WD40_rpt"/>
</dbReference>